<feature type="domain" description="Putative regulatory protein FmdB zinc ribbon" evidence="2">
    <location>
        <begin position="1"/>
        <end position="42"/>
    </location>
</feature>
<dbReference type="NCBIfam" id="TIGR02605">
    <property type="entry name" value="CxxC_CxxC_SSSS"/>
    <property type="match status" value="1"/>
</dbReference>
<dbReference type="Pfam" id="PF09723">
    <property type="entry name" value="Zn_ribbon_8"/>
    <property type="match status" value="1"/>
</dbReference>
<accession>A0A0F4XL36</accession>
<evidence type="ECO:0000256" key="1">
    <source>
        <dbReference type="SAM" id="MobiDB-lite"/>
    </source>
</evidence>
<dbReference type="Proteomes" id="UP000033662">
    <property type="component" value="Unassembled WGS sequence"/>
</dbReference>
<dbReference type="EMBL" id="JZXC01000021">
    <property type="protein sequence ID" value="KKA06048.1"/>
    <property type="molecule type" value="Genomic_DNA"/>
</dbReference>
<proteinExistence type="predicted"/>
<name>A0A0F4XL36_9PSED</name>
<dbReference type="SMART" id="SM00834">
    <property type="entry name" value="CxxC_CXXC_SSSS"/>
    <property type="match status" value="1"/>
</dbReference>
<sequence length="115" mass="12438">MPTYEYECQTCGSFTMLRPMAQRHESCQCPSCAGPGGRLLLSAPALTTLSSSQRQAMATNERSAHAPQTLGEYQQNRRHPSGCSCCAPSKPLAPTKANPQGLKSKTGSRPWMISH</sequence>
<evidence type="ECO:0000313" key="4">
    <source>
        <dbReference type="Proteomes" id="UP000033662"/>
    </source>
</evidence>
<dbReference type="PATRIC" id="fig|132476.4.peg.2689"/>
<dbReference type="InterPro" id="IPR013429">
    <property type="entry name" value="Regulatory_FmdB_Zinc_ribbon"/>
</dbReference>
<feature type="compositionally biased region" description="Polar residues" evidence="1">
    <location>
        <begin position="97"/>
        <end position="107"/>
    </location>
</feature>
<protein>
    <submittedName>
        <fullName evidence="3">FmdB family transcriptional regulator</fullName>
    </submittedName>
</protein>
<dbReference type="OrthoDB" id="9813321at2"/>
<evidence type="ECO:0000259" key="2">
    <source>
        <dbReference type="SMART" id="SM00834"/>
    </source>
</evidence>
<comment type="caution">
    <text evidence="3">The sequence shown here is derived from an EMBL/GenBank/DDBJ whole genome shotgun (WGS) entry which is preliminary data.</text>
</comment>
<feature type="region of interest" description="Disordered" evidence="1">
    <location>
        <begin position="50"/>
        <end position="115"/>
    </location>
</feature>
<dbReference type="AlphaFoldDB" id="A0A0F4XL36"/>
<evidence type="ECO:0000313" key="3">
    <source>
        <dbReference type="EMBL" id="KKA06048.1"/>
    </source>
</evidence>
<reference evidence="3 4" key="1">
    <citation type="submission" date="2015-03" db="EMBL/GenBank/DDBJ databases">
        <title>Pseudomonas fluorescens 1855-344 Genome sequencing and assembly.</title>
        <authorList>
            <person name="Eng W.W.H."/>
            <person name="Gan H.M."/>
            <person name="Savka M.A."/>
        </authorList>
    </citation>
    <scope>NUCLEOTIDE SEQUENCE [LARGE SCALE GENOMIC DNA]</scope>
    <source>
        <strain evidence="3 4">1855-344</strain>
    </source>
</reference>
<organism evidence="3 4">
    <name type="scientific">Pseudomonas kilonensis</name>
    <dbReference type="NCBI Taxonomy" id="132476"/>
    <lineage>
        <taxon>Bacteria</taxon>
        <taxon>Pseudomonadati</taxon>
        <taxon>Pseudomonadota</taxon>
        <taxon>Gammaproteobacteria</taxon>
        <taxon>Pseudomonadales</taxon>
        <taxon>Pseudomonadaceae</taxon>
        <taxon>Pseudomonas</taxon>
    </lineage>
</organism>
<gene>
    <name evidence="3" type="ORF">VP02_20265</name>
</gene>